<evidence type="ECO:0000256" key="1">
    <source>
        <dbReference type="SAM" id="Phobius"/>
    </source>
</evidence>
<reference evidence="2 3" key="1">
    <citation type="submission" date="2022-12" db="EMBL/GenBank/DDBJ databases">
        <title>Chromosome-level genome of Tegillarca granosa.</title>
        <authorList>
            <person name="Kim J."/>
        </authorList>
    </citation>
    <scope>NUCLEOTIDE SEQUENCE [LARGE SCALE GENOMIC DNA]</scope>
    <source>
        <strain evidence="2">Teg-2019</strain>
        <tissue evidence="2">Adductor muscle</tissue>
    </source>
</reference>
<evidence type="ECO:0000313" key="3">
    <source>
        <dbReference type="Proteomes" id="UP001217089"/>
    </source>
</evidence>
<keyword evidence="1" id="KW-0472">Membrane</keyword>
<keyword evidence="1" id="KW-1133">Transmembrane helix</keyword>
<organism evidence="2 3">
    <name type="scientific">Tegillarca granosa</name>
    <name type="common">Malaysian cockle</name>
    <name type="synonym">Anadara granosa</name>
    <dbReference type="NCBI Taxonomy" id="220873"/>
    <lineage>
        <taxon>Eukaryota</taxon>
        <taxon>Metazoa</taxon>
        <taxon>Spiralia</taxon>
        <taxon>Lophotrochozoa</taxon>
        <taxon>Mollusca</taxon>
        <taxon>Bivalvia</taxon>
        <taxon>Autobranchia</taxon>
        <taxon>Pteriomorphia</taxon>
        <taxon>Arcoida</taxon>
        <taxon>Arcoidea</taxon>
        <taxon>Arcidae</taxon>
        <taxon>Tegillarca</taxon>
    </lineage>
</organism>
<gene>
    <name evidence="2" type="ORF">KUTeg_012686</name>
</gene>
<protein>
    <submittedName>
        <fullName evidence="2">Uncharacterized protein</fullName>
    </submittedName>
</protein>
<dbReference type="EMBL" id="JARBDR010000640">
    <property type="protein sequence ID" value="KAJ8310821.1"/>
    <property type="molecule type" value="Genomic_DNA"/>
</dbReference>
<name>A0ABQ9F083_TEGGR</name>
<feature type="transmembrane region" description="Helical" evidence="1">
    <location>
        <begin position="15"/>
        <end position="32"/>
    </location>
</feature>
<sequence>MSHLLQQKAANKSKIFILSITYDVVCGTYNPLMMNWLSIKEKYLAKWLKVALFMVVQTGPITKQRKRESNSLNF</sequence>
<comment type="caution">
    <text evidence="2">The sequence shown here is derived from an EMBL/GenBank/DDBJ whole genome shotgun (WGS) entry which is preliminary data.</text>
</comment>
<dbReference type="Proteomes" id="UP001217089">
    <property type="component" value="Unassembled WGS sequence"/>
</dbReference>
<keyword evidence="3" id="KW-1185">Reference proteome</keyword>
<evidence type="ECO:0000313" key="2">
    <source>
        <dbReference type="EMBL" id="KAJ8310821.1"/>
    </source>
</evidence>
<accession>A0ABQ9F083</accession>
<keyword evidence="1" id="KW-0812">Transmembrane</keyword>
<proteinExistence type="predicted"/>